<organism evidence="9 10">
    <name type="scientific">Diaporthe vaccinii</name>
    <dbReference type="NCBI Taxonomy" id="105482"/>
    <lineage>
        <taxon>Eukaryota</taxon>
        <taxon>Fungi</taxon>
        <taxon>Dikarya</taxon>
        <taxon>Ascomycota</taxon>
        <taxon>Pezizomycotina</taxon>
        <taxon>Sordariomycetes</taxon>
        <taxon>Sordariomycetidae</taxon>
        <taxon>Diaporthales</taxon>
        <taxon>Diaporthaceae</taxon>
        <taxon>Diaporthe</taxon>
        <taxon>Diaporthe eres species complex</taxon>
    </lineage>
</organism>
<keyword evidence="5" id="KW-0256">Endoplasmic reticulum</keyword>
<dbReference type="EMBL" id="JBAWTH010000124">
    <property type="protein sequence ID" value="KAL2275942.1"/>
    <property type="molecule type" value="Genomic_DNA"/>
</dbReference>
<dbReference type="Pfam" id="PF07019">
    <property type="entry name" value="EMC6"/>
    <property type="match status" value="1"/>
</dbReference>
<evidence type="ECO:0000256" key="7">
    <source>
        <dbReference type="ARBA" id="ARBA00023136"/>
    </source>
</evidence>
<sequence>MARRGMGPELISVCGWEAGAAVRGRRVPYLGRDHLPAAWVQGRLRRESCRDSRCGLAAGMALWLGKAEEAPTLPDRRQHSAARPSTALPQLVSNLRQREERCPELHHSNLDPRTQPKMPSEKELQISPIVQESVMHNTKALANLQSLTASLFGVAAGILGLESYAGFLFYIGFTLLTAVLFYAIRVAPASLSAGKPVFDTSRYFRGQLELWTSGLSGGLAGFVLTWTLFYGLVRA</sequence>
<dbReference type="Proteomes" id="UP001600888">
    <property type="component" value="Unassembled WGS sequence"/>
</dbReference>
<evidence type="ECO:0000256" key="6">
    <source>
        <dbReference type="ARBA" id="ARBA00022989"/>
    </source>
</evidence>
<comment type="caution">
    <text evidence="9">The sequence shown here is derived from an EMBL/GenBank/DDBJ whole genome shotgun (WGS) entry which is preliminary data.</text>
</comment>
<evidence type="ECO:0000256" key="5">
    <source>
        <dbReference type="ARBA" id="ARBA00022824"/>
    </source>
</evidence>
<feature type="transmembrane region" description="Helical" evidence="8">
    <location>
        <begin position="208"/>
        <end position="233"/>
    </location>
</feature>
<dbReference type="PANTHER" id="PTHR20994:SF0">
    <property type="entry name" value="ER MEMBRANE PROTEIN COMPLEX SUBUNIT 6"/>
    <property type="match status" value="1"/>
</dbReference>
<feature type="transmembrane region" description="Helical" evidence="8">
    <location>
        <begin position="141"/>
        <end position="161"/>
    </location>
</feature>
<evidence type="ECO:0000256" key="2">
    <source>
        <dbReference type="ARBA" id="ARBA00009436"/>
    </source>
</evidence>
<protein>
    <recommendedName>
        <fullName evidence="3">ER membrane protein complex subunit 6</fullName>
    </recommendedName>
</protein>
<gene>
    <name evidence="9" type="ORF">FJTKL_01486</name>
</gene>
<evidence type="ECO:0000256" key="1">
    <source>
        <dbReference type="ARBA" id="ARBA00004477"/>
    </source>
</evidence>
<evidence type="ECO:0000256" key="3">
    <source>
        <dbReference type="ARBA" id="ARBA00020827"/>
    </source>
</evidence>
<dbReference type="InterPro" id="IPR029008">
    <property type="entry name" value="EMC6-like"/>
</dbReference>
<evidence type="ECO:0000256" key="8">
    <source>
        <dbReference type="SAM" id="Phobius"/>
    </source>
</evidence>
<comment type="subcellular location">
    <subcellularLocation>
        <location evidence="1">Endoplasmic reticulum membrane</location>
        <topology evidence="1">Multi-pass membrane protein</topology>
    </subcellularLocation>
</comment>
<keyword evidence="6 8" id="KW-1133">Transmembrane helix</keyword>
<evidence type="ECO:0000313" key="9">
    <source>
        <dbReference type="EMBL" id="KAL2275942.1"/>
    </source>
</evidence>
<accession>A0ABR4E0J8</accession>
<comment type="similarity">
    <text evidence="2">Belongs to the EMC6 family.</text>
</comment>
<dbReference type="PANTHER" id="PTHR20994">
    <property type="entry name" value="ER MEMBRANE PROTEIN COMPLEX SUBUNIT 6"/>
    <property type="match status" value="1"/>
</dbReference>
<name>A0ABR4E0J8_9PEZI</name>
<keyword evidence="7 8" id="KW-0472">Membrane</keyword>
<keyword evidence="4 8" id="KW-0812">Transmembrane</keyword>
<dbReference type="InterPro" id="IPR008504">
    <property type="entry name" value="Emc6"/>
</dbReference>
<reference evidence="9 10" key="1">
    <citation type="submission" date="2024-03" db="EMBL/GenBank/DDBJ databases">
        <title>A high-quality draft genome sequence of Diaporthe vaccinii, a causative agent of upright dieback and viscid rot disease in cranberry plants.</title>
        <authorList>
            <person name="Sarrasin M."/>
            <person name="Lang B.F."/>
            <person name="Burger G."/>
        </authorList>
    </citation>
    <scope>NUCLEOTIDE SEQUENCE [LARGE SCALE GENOMIC DNA]</scope>
    <source>
        <strain evidence="9 10">IS7</strain>
    </source>
</reference>
<evidence type="ECO:0000256" key="4">
    <source>
        <dbReference type="ARBA" id="ARBA00022692"/>
    </source>
</evidence>
<keyword evidence="10" id="KW-1185">Reference proteome</keyword>
<evidence type="ECO:0000313" key="10">
    <source>
        <dbReference type="Proteomes" id="UP001600888"/>
    </source>
</evidence>
<proteinExistence type="inferred from homology"/>
<feature type="transmembrane region" description="Helical" evidence="8">
    <location>
        <begin position="167"/>
        <end position="187"/>
    </location>
</feature>